<gene>
    <name evidence="2" type="ORF">FISHEDRAFT_51263</name>
</gene>
<dbReference type="EMBL" id="KN882089">
    <property type="protein sequence ID" value="KIY44564.1"/>
    <property type="molecule type" value="Genomic_DNA"/>
</dbReference>
<dbReference type="OrthoDB" id="3202607at2759"/>
<feature type="compositionally biased region" description="Low complexity" evidence="1">
    <location>
        <begin position="19"/>
        <end position="47"/>
    </location>
</feature>
<reference evidence="2 3" key="1">
    <citation type="journal article" date="2015" name="Fungal Genet. Biol.">
        <title>Evolution of novel wood decay mechanisms in Agaricales revealed by the genome sequences of Fistulina hepatica and Cylindrobasidium torrendii.</title>
        <authorList>
            <person name="Floudas D."/>
            <person name="Held B.W."/>
            <person name="Riley R."/>
            <person name="Nagy L.G."/>
            <person name="Koehler G."/>
            <person name="Ransdell A.S."/>
            <person name="Younus H."/>
            <person name="Chow J."/>
            <person name="Chiniquy J."/>
            <person name="Lipzen A."/>
            <person name="Tritt A."/>
            <person name="Sun H."/>
            <person name="Haridas S."/>
            <person name="LaButti K."/>
            <person name="Ohm R.A."/>
            <person name="Kues U."/>
            <person name="Blanchette R.A."/>
            <person name="Grigoriev I.V."/>
            <person name="Minto R.E."/>
            <person name="Hibbett D.S."/>
        </authorList>
    </citation>
    <scope>NUCLEOTIDE SEQUENCE [LARGE SCALE GENOMIC DNA]</scope>
    <source>
        <strain evidence="2 3">ATCC 64428</strain>
    </source>
</reference>
<sequence>MYQLALADQLDDEDALHHPSPASSPLSSPLSSLPSSRAASPIPSTSAGDGLSANASSMHQDDPPIADKKRRNKLRSKASRKRKRAQQPKGEPRPNVRAKYVHSAVPEPAPYNVEAAPVEASAYKAARAPAISTREYTLEDLVGPSSAFGFREVKWDGRTTTPICDDRGRIVVVLAGQPNDLTWADVHQDAVKALNRAHADVNWASEQQNPRGAFDSLFCGISYGGGQTHPKNLRHSDETLRTLEALNRDPAVTRIAHFAADVCRTWAPRLYAHYDDYLTRLLAWDPGLSRNFSRSVWACIAYNFGPRTVTRRHRDRGNIPYGWCPVTALGDFDPTRGGHMVLWDLKLVIQFPPGSTILIPSAIVEHSNTAIAPHEKRYSITQYTPGGLFRWVDQGFQTQNTQRDSMTPEEQALDAQRRSKRWAEGLSYFSTVLELKTL</sequence>
<protein>
    <submittedName>
        <fullName evidence="2">Uncharacterized protein</fullName>
    </submittedName>
</protein>
<keyword evidence="3" id="KW-1185">Reference proteome</keyword>
<dbReference type="Proteomes" id="UP000054144">
    <property type="component" value="Unassembled WGS sequence"/>
</dbReference>
<feature type="compositionally biased region" description="Basic residues" evidence="1">
    <location>
        <begin position="68"/>
        <end position="86"/>
    </location>
</feature>
<evidence type="ECO:0000256" key="1">
    <source>
        <dbReference type="SAM" id="MobiDB-lite"/>
    </source>
</evidence>
<proteinExistence type="predicted"/>
<dbReference type="Gene3D" id="3.60.130.30">
    <property type="match status" value="1"/>
</dbReference>
<accession>A0A0D7A2G3</accession>
<dbReference type="AlphaFoldDB" id="A0A0D7A2G3"/>
<name>A0A0D7A2G3_9AGAR</name>
<evidence type="ECO:0000313" key="3">
    <source>
        <dbReference type="Proteomes" id="UP000054144"/>
    </source>
</evidence>
<evidence type="ECO:0000313" key="2">
    <source>
        <dbReference type="EMBL" id="KIY44564.1"/>
    </source>
</evidence>
<organism evidence="2 3">
    <name type="scientific">Fistulina hepatica ATCC 64428</name>
    <dbReference type="NCBI Taxonomy" id="1128425"/>
    <lineage>
        <taxon>Eukaryota</taxon>
        <taxon>Fungi</taxon>
        <taxon>Dikarya</taxon>
        <taxon>Basidiomycota</taxon>
        <taxon>Agaricomycotina</taxon>
        <taxon>Agaricomycetes</taxon>
        <taxon>Agaricomycetidae</taxon>
        <taxon>Agaricales</taxon>
        <taxon>Fistulinaceae</taxon>
        <taxon>Fistulina</taxon>
    </lineage>
</organism>
<feature type="region of interest" description="Disordered" evidence="1">
    <location>
        <begin position="1"/>
        <end position="101"/>
    </location>
</feature>